<evidence type="ECO:0000256" key="7">
    <source>
        <dbReference type="ARBA" id="ARBA00023136"/>
    </source>
</evidence>
<comment type="similarity">
    <text evidence="2">Belongs to the VKOR family.</text>
</comment>
<name>A0A5P2GB49_9BACT</name>
<keyword evidence="5 10" id="KW-1133">Transmembrane helix</keyword>
<feature type="transmembrane region" description="Helical" evidence="10">
    <location>
        <begin position="228"/>
        <end position="250"/>
    </location>
</feature>
<dbReference type="Gene3D" id="3.90.70.10">
    <property type="entry name" value="Cysteine proteinases"/>
    <property type="match status" value="1"/>
</dbReference>
<keyword evidence="6" id="KW-0560">Oxidoreductase</keyword>
<dbReference type="Pfam" id="PF03412">
    <property type="entry name" value="Peptidase_C39"/>
    <property type="match status" value="1"/>
</dbReference>
<evidence type="ECO:0000256" key="8">
    <source>
        <dbReference type="ARBA" id="ARBA00023157"/>
    </source>
</evidence>
<gene>
    <name evidence="12" type="ORF">E0W69_008990</name>
</gene>
<comment type="subcellular location">
    <subcellularLocation>
        <location evidence="1">Membrane</location>
        <topology evidence="1">Multi-pass membrane protein</topology>
    </subcellularLocation>
</comment>
<keyword evidence="8" id="KW-1015">Disulfide bond</keyword>
<dbReference type="AlphaFoldDB" id="A0A5P2GB49"/>
<dbReference type="SMART" id="SM00756">
    <property type="entry name" value="VKc"/>
    <property type="match status" value="1"/>
</dbReference>
<keyword evidence="4" id="KW-0874">Quinone</keyword>
<dbReference type="SUPFAM" id="SSF52833">
    <property type="entry name" value="Thioredoxin-like"/>
    <property type="match status" value="1"/>
</dbReference>
<organism evidence="12 13">
    <name type="scientific">Rhizosphaericola mali</name>
    <dbReference type="NCBI Taxonomy" id="2545455"/>
    <lineage>
        <taxon>Bacteria</taxon>
        <taxon>Pseudomonadati</taxon>
        <taxon>Bacteroidota</taxon>
        <taxon>Chitinophagia</taxon>
        <taxon>Chitinophagales</taxon>
        <taxon>Chitinophagaceae</taxon>
        <taxon>Rhizosphaericola</taxon>
    </lineage>
</organism>
<dbReference type="RefSeq" id="WP_131329733.1">
    <property type="nucleotide sequence ID" value="NZ_CP044016.1"/>
</dbReference>
<dbReference type="GO" id="GO:0008233">
    <property type="term" value="F:peptidase activity"/>
    <property type="evidence" value="ECO:0007669"/>
    <property type="project" value="InterPro"/>
</dbReference>
<dbReference type="EMBL" id="CP044016">
    <property type="protein sequence ID" value="QES88781.1"/>
    <property type="molecule type" value="Genomic_DNA"/>
</dbReference>
<feature type="transmembrane region" description="Helical" evidence="10">
    <location>
        <begin position="270"/>
        <end position="289"/>
    </location>
</feature>
<feature type="transmembrane region" description="Helical" evidence="10">
    <location>
        <begin position="331"/>
        <end position="354"/>
    </location>
</feature>
<dbReference type="Gene3D" id="1.20.1440.130">
    <property type="entry name" value="VKOR domain"/>
    <property type="match status" value="1"/>
</dbReference>
<evidence type="ECO:0000256" key="10">
    <source>
        <dbReference type="SAM" id="Phobius"/>
    </source>
</evidence>
<dbReference type="GO" id="GO:0016020">
    <property type="term" value="C:membrane"/>
    <property type="evidence" value="ECO:0007669"/>
    <property type="project" value="UniProtKB-SubCell"/>
</dbReference>
<keyword evidence="9" id="KW-0676">Redox-active center</keyword>
<reference evidence="12 13" key="1">
    <citation type="submission" date="2019-09" db="EMBL/GenBank/DDBJ databases">
        <title>Complete genome sequence of Arachidicoccus sp. B3-10 isolated from apple orchard soil.</title>
        <authorList>
            <person name="Kim H.S."/>
            <person name="Han K.-I."/>
            <person name="Suh M.K."/>
            <person name="Lee K.C."/>
            <person name="Eom M.K."/>
            <person name="Kim J.-S."/>
            <person name="Kang S.W."/>
            <person name="Sin Y."/>
            <person name="Lee J.-S."/>
        </authorList>
    </citation>
    <scope>NUCLEOTIDE SEQUENCE [LARGE SCALE GENOMIC DNA]</scope>
    <source>
        <strain evidence="12 13">B3-10</strain>
    </source>
</reference>
<feature type="transmembrane region" description="Helical" evidence="10">
    <location>
        <begin position="157"/>
        <end position="180"/>
    </location>
</feature>
<evidence type="ECO:0000256" key="2">
    <source>
        <dbReference type="ARBA" id="ARBA00006214"/>
    </source>
</evidence>
<proteinExistence type="inferred from homology"/>
<dbReference type="Proteomes" id="UP000292424">
    <property type="component" value="Chromosome"/>
</dbReference>
<dbReference type="InterPro" id="IPR038354">
    <property type="entry name" value="VKOR_sf"/>
</dbReference>
<dbReference type="GO" id="GO:0016491">
    <property type="term" value="F:oxidoreductase activity"/>
    <property type="evidence" value="ECO:0007669"/>
    <property type="project" value="UniProtKB-KW"/>
</dbReference>
<dbReference type="KEGG" id="arac:E0W69_008990"/>
<dbReference type="GO" id="GO:0048038">
    <property type="term" value="F:quinone binding"/>
    <property type="evidence" value="ECO:0007669"/>
    <property type="project" value="UniProtKB-KW"/>
</dbReference>
<dbReference type="PROSITE" id="PS50990">
    <property type="entry name" value="PEPTIDASE_C39"/>
    <property type="match status" value="1"/>
</dbReference>
<dbReference type="InterPro" id="IPR012336">
    <property type="entry name" value="Thioredoxin-like_fold"/>
</dbReference>
<dbReference type="GO" id="GO:0006508">
    <property type="term" value="P:proteolysis"/>
    <property type="evidence" value="ECO:0007669"/>
    <property type="project" value="InterPro"/>
</dbReference>
<evidence type="ECO:0000313" key="12">
    <source>
        <dbReference type="EMBL" id="QES88781.1"/>
    </source>
</evidence>
<feature type="transmembrane region" description="Helical" evidence="10">
    <location>
        <begin position="186"/>
        <end position="207"/>
    </location>
</feature>
<dbReference type="Pfam" id="PF13462">
    <property type="entry name" value="Thioredoxin_4"/>
    <property type="match status" value="1"/>
</dbReference>
<keyword evidence="3 10" id="KW-0812">Transmembrane</keyword>
<dbReference type="InterPro" id="IPR005074">
    <property type="entry name" value="Peptidase_C39"/>
</dbReference>
<sequence length="545" mass="61655">MKDLFNNLISPTSNIANITYIFCHELKVTITKTTLQKELEEHPDYPSLLSISDVLKSLGVENFAIKKEIENFSEFPVPFITQLKIGHENLFSVVFNTSNNQIFFWHPIEKKKISLSYGQFNELFSGYILLAEASDMAGETDYAKHLKHEKVSQIKKIISLLSMPLLTIIACVICFVSFEISAFPAVVYTLLALAGTFIGTLLLWYEVDKYNPALQQICSRGKKTNCNAILSSTGSSIFGISWSTIGFTYFAGMLISLLVSGIYNRTNLDILIWLSVLALPYIIFSIYYQAKIAKQWCTLCLTVQAILALQFMCVFFGGYYKTFNITNIHVLNVFIVLLSFTITFLIVSILLPALRSARENKQNKNELQRLKHNPQIFNTLLIKQRSISEPSDGLGISLGHPNAKYKLIKVCNPYCGPCAKAHPAIEELLKNNPDVQVQIIFTASDDEKDIKAYPVKHLLAIAGMNNKQQTKQALDDWYLADKKNYGLFAAKYPMNGELNQQGEKVKAMRQWCNKTEIAFTPTFFLNGYLLPEQYSVTDLKYLLSV</sequence>
<evidence type="ECO:0000256" key="3">
    <source>
        <dbReference type="ARBA" id="ARBA00022692"/>
    </source>
</evidence>
<evidence type="ECO:0000256" key="5">
    <source>
        <dbReference type="ARBA" id="ARBA00022989"/>
    </source>
</evidence>
<evidence type="ECO:0000313" key="13">
    <source>
        <dbReference type="Proteomes" id="UP000292424"/>
    </source>
</evidence>
<dbReference type="InterPro" id="IPR036249">
    <property type="entry name" value="Thioredoxin-like_sf"/>
</dbReference>
<feature type="transmembrane region" description="Helical" evidence="10">
    <location>
        <begin position="296"/>
        <end position="319"/>
    </location>
</feature>
<evidence type="ECO:0000256" key="9">
    <source>
        <dbReference type="ARBA" id="ARBA00023284"/>
    </source>
</evidence>
<keyword evidence="13" id="KW-1185">Reference proteome</keyword>
<protein>
    <submittedName>
        <fullName evidence="12">Thioredoxin domain-containing protein</fullName>
    </submittedName>
</protein>
<accession>A0A5P2GB49</accession>
<keyword evidence="7 10" id="KW-0472">Membrane</keyword>
<evidence type="ECO:0000256" key="1">
    <source>
        <dbReference type="ARBA" id="ARBA00004141"/>
    </source>
</evidence>
<dbReference type="Gene3D" id="3.40.30.10">
    <property type="entry name" value="Glutaredoxin"/>
    <property type="match status" value="1"/>
</dbReference>
<evidence type="ECO:0000256" key="6">
    <source>
        <dbReference type="ARBA" id="ARBA00023002"/>
    </source>
</evidence>
<dbReference type="InterPro" id="IPR012932">
    <property type="entry name" value="VKOR"/>
</dbReference>
<feature type="domain" description="Peptidase C39" evidence="11">
    <location>
        <begin position="11"/>
        <end position="131"/>
    </location>
</feature>
<dbReference type="CDD" id="cd12921">
    <property type="entry name" value="VKOR_4"/>
    <property type="match status" value="1"/>
</dbReference>
<dbReference type="Pfam" id="PF07884">
    <property type="entry name" value="VKOR"/>
    <property type="match status" value="1"/>
</dbReference>
<dbReference type="GO" id="GO:0005524">
    <property type="term" value="F:ATP binding"/>
    <property type="evidence" value="ECO:0007669"/>
    <property type="project" value="InterPro"/>
</dbReference>
<dbReference type="OrthoDB" id="1100563at2"/>
<evidence type="ECO:0000256" key="4">
    <source>
        <dbReference type="ARBA" id="ARBA00022719"/>
    </source>
</evidence>
<evidence type="ECO:0000259" key="11">
    <source>
        <dbReference type="PROSITE" id="PS50990"/>
    </source>
</evidence>